<comment type="caution">
    <text evidence="1">The sequence shown here is derived from an EMBL/GenBank/DDBJ whole genome shotgun (WGS) entry which is preliminary data.</text>
</comment>
<gene>
    <name evidence="1" type="ORF">CFP56_042084</name>
</gene>
<organism evidence="1">
    <name type="scientific">Quercus suber</name>
    <name type="common">Cork oak</name>
    <dbReference type="NCBI Taxonomy" id="58331"/>
    <lineage>
        <taxon>Eukaryota</taxon>
        <taxon>Viridiplantae</taxon>
        <taxon>Streptophyta</taxon>
        <taxon>Embryophyta</taxon>
        <taxon>Tracheophyta</taxon>
        <taxon>Spermatophyta</taxon>
        <taxon>Magnoliopsida</taxon>
        <taxon>eudicotyledons</taxon>
        <taxon>Gunneridae</taxon>
        <taxon>Pentapetalae</taxon>
        <taxon>rosids</taxon>
        <taxon>fabids</taxon>
        <taxon>Fagales</taxon>
        <taxon>Fagaceae</taxon>
        <taxon>Quercus</taxon>
    </lineage>
</organism>
<reference evidence="1" key="1">
    <citation type="submission" date="2017-12" db="EMBL/GenBank/DDBJ databases">
        <authorList>
            <person name="Barbosa P."/>
            <person name="Usie A."/>
            <person name="Ramos A.M."/>
        </authorList>
    </citation>
    <scope>NUCLEOTIDE SEQUENCE</scope>
    <source>
        <strain evidence="1">HL8</strain>
        <tissue evidence="1">Leaves</tissue>
    </source>
</reference>
<reference evidence="1" key="3">
    <citation type="submission" date="2023-07" db="EMBL/GenBank/DDBJ databases">
        <title>An improved reference 1 genome and first organelle genomes of Quercus suber.</title>
        <authorList>
            <consortium name="Genosuber Consortium"/>
            <person name="Usie A."/>
            <person name="Serra O."/>
            <person name="Barros P."/>
        </authorList>
    </citation>
    <scope>NUCLEOTIDE SEQUENCE</scope>
    <source>
        <strain evidence="1">HL8</strain>
        <tissue evidence="1">Leaves</tissue>
    </source>
</reference>
<accession>A0AAW0M978</accession>
<protein>
    <submittedName>
        <fullName evidence="1">Uncharacterized protein</fullName>
    </submittedName>
</protein>
<proteinExistence type="predicted"/>
<dbReference type="AlphaFoldDB" id="A0AAW0M978"/>
<dbReference type="EMBL" id="PKMF04000008">
    <property type="protein sequence ID" value="KAK7860230.1"/>
    <property type="molecule type" value="Genomic_DNA"/>
</dbReference>
<sequence>MNKNNNSMIKILDIEGLGFGRICEIHHNSDCTKTMSTQLSTAKEKGVELLSNDVMKNSSVLGTEDGQERRSDGWSSWIISFVSKIASETIALDLAELFATVRIAYPLVESLFSRISLHLENSLDLIW</sequence>
<reference evidence="1" key="2">
    <citation type="journal article" date="2018" name="Sci. Data">
        <title>The draft genome sequence of cork oak.</title>
        <authorList>
            <person name="Ramos A.M."/>
            <person name="Usie A."/>
            <person name="Barbosa P."/>
            <person name="Barros P.M."/>
            <person name="Capote T."/>
            <person name="Chaves I."/>
            <person name="Simoes F."/>
            <person name="Abreu I."/>
            <person name="Carrasquinho I."/>
            <person name="Faro C."/>
            <person name="Guimaraes J.B."/>
            <person name="Mendonca D."/>
            <person name="Nobrega F."/>
            <person name="Rodrigues L."/>
            <person name="Saibo N.J.M."/>
            <person name="Varela M.C."/>
            <person name="Egas C."/>
            <person name="Matos J."/>
            <person name="Miguel C.M."/>
            <person name="Oliveira M.M."/>
            <person name="Ricardo C.P."/>
            <person name="Goncalves S."/>
        </authorList>
    </citation>
    <scope>NUCLEOTIDE SEQUENCE [LARGE SCALE GENOMIC DNA]</scope>
    <source>
        <strain evidence="1">HL8</strain>
    </source>
</reference>
<name>A0AAW0M978_QUESU</name>
<evidence type="ECO:0000313" key="1">
    <source>
        <dbReference type="EMBL" id="KAK7860230.1"/>
    </source>
</evidence>